<dbReference type="GO" id="GO:0060090">
    <property type="term" value="F:molecular adaptor activity"/>
    <property type="evidence" value="ECO:0007669"/>
    <property type="project" value="TreeGrafter"/>
</dbReference>
<dbReference type="Proteomes" id="UP000281553">
    <property type="component" value="Unassembled WGS sequence"/>
</dbReference>
<dbReference type="GO" id="GO:0019901">
    <property type="term" value="F:protein kinase binding"/>
    <property type="evidence" value="ECO:0007669"/>
    <property type="project" value="TreeGrafter"/>
</dbReference>
<dbReference type="Gene3D" id="1.10.167.10">
    <property type="entry name" value="Regulator of G-protein Signalling 4, domain 2"/>
    <property type="match status" value="1"/>
</dbReference>
<dbReference type="OrthoDB" id="10007451at2759"/>
<dbReference type="PANTHER" id="PTHR46102">
    <property type="entry name" value="AXIN"/>
    <property type="match status" value="1"/>
</dbReference>
<evidence type="ECO:0000256" key="2">
    <source>
        <dbReference type="ARBA" id="ARBA00022490"/>
    </source>
</evidence>
<feature type="region of interest" description="Disordered" evidence="3">
    <location>
        <begin position="208"/>
        <end position="227"/>
    </location>
</feature>
<dbReference type="SMART" id="SM00315">
    <property type="entry name" value="RGS"/>
    <property type="match status" value="1"/>
</dbReference>
<evidence type="ECO:0000313" key="6">
    <source>
        <dbReference type="Proteomes" id="UP000281553"/>
    </source>
</evidence>
<evidence type="ECO:0000259" key="4">
    <source>
        <dbReference type="PROSITE" id="PS50132"/>
    </source>
</evidence>
<dbReference type="InterPro" id="IPR036305">
    <property type="entry name" value="RGS_sf"/>
</dbReference>
<keyword evidence="2" id="KW-0963">Cytoplasm</keyword>
<sequence length="239" mass="26715">MEIQRHIGEQLDSLLNDSDGVQLFHDFLSTRFSSGHLLDFWFACKGFRAIIDGDDQLKLLQVAKAIYRTYIRTDAASSVPVNESTKREIRSTLALYSHANHKNVGGDKKLPMLRSLFDAAQMDIQNTLARSYFLDFLHSDAFRLVRQSLFNPEILANMQSTSLGSSKACTKLTRQQSEKQFASDSSNQPANRVGDFNETFSAFGCSANQSSASRNFEDSRSVSKSHCSDALQRLATNPV</sequence>
<evidence type="ECO:0000256" key="1">
    <source>
        <dbReference type="ARBA" id="ARBA00004496"/>
    </source>
</evidence>
<dbReference type="GO" id="GO:0032436">
    <property type="term" value="P:positive regulation of proteasomal ubiquitin-dependent protein catabolic process"/>
    <property type="evidence" value="ECO:0007669"/>
    <property type="project" value="TreeGrafter"/>
</dbReference>
<dbReference type="GO" id="GO:0005886">
    <property type="term" value="C:plasma membrane"/>
    <property type="evidence" value="ECO:0007669"/>
    <property type="project" value="TreeGrafter"/>
</dbReference>
<dbReference type="GO" id="GO:0031625">
    <property type="term" value="F:ubiquitin protein ligase binding"/>
    <property type="evidence" value="ECO:0007669"/>
    <property type="project" value="TreeGrafter"/>
</dbReference>
<evidence type="ECO:0000256" key="3">
    <source>
        <dbReference type="SAM" id="MobiDB-lite"/>
    </source>
</evidence>
<reference evidence="5 6" key="1">
    <citation type="submission" date="2018-11" db="EMBL/GenBank/DDBJ databases">
        <authorList>
            <consortium name="Pathogen Informatics"/>
        </authorList>
    </citation>
    <scope>NUCLEOTIDE SEQUENCE [LARGE SCALE GENOMIC DNA]</scope>
</reference>
<dbReference type="GO" id="GO:0030877">
    <property type="term" value="C:beta-catenin destruction complex"/>
    <property type="evidence" value="ECO:0007669"/>
    <property type="project" value="TreeGrafter"/>
</dbReference>
<gene>
    <name evidence="5" type="ORF">DILT_LOCUS10871</name>
</gene>
<protein>
    <recommendedName>
        <fullName evidence="4">RGS domain-containing protein</fullName>
    </recommendedName>
</protein>
<dbReference type="GO" id="GO:0048468">
    <property type="term" value="P:cell development"/>
    <property type="evidence" value="ECO:0007669"/>
    <property type="project" value="TreeGrafter"/>
</dbReference>
<dbReference type="GO" id="GO:0005634">
    <property type="term" value="C:nucleus"/>
    <property type="evidence" value="ECO:0007669"/>
    <property type="project" value="TreeGrafter"/>
</dbReference>
<dbReference type="SUPFAM" id="SSF48097">
    <property type="entry name" value="Regulator of G-protein signaling, RGS"/>
    <property type="match status" value="1"/>
</dbReference>
<dbReference type="GO" id="GO:0008013">
    <property type="term" value="F:beta-catenin binding"/>
    <property type="evidence" value="ECO:0007669"/>
    <property type="project" value="TreeGrafter"/>
</dbReference>
<organism evidence="5 6">
    <name type="scientific">Dibothriocephalus latus</name>
    <name type="common">Fish tapeworm</name>
    <name type="synonym">Diphyllobothrium latum</name>
    <dbReference type="NCBI Taxonomy" id="60516"/>
    <lineage>
        <taxon>Eukaryota</taxon>
        <taxon>Metazoa</taxon>
        <taxon>Spiralia</taxon>
        <taxon>Lophotrochozoa</taxon>
        <taxon>Platyhelminthes</taxon>
        <taxon>Cestoda</taxon>
        <taxon>Eucestoda</taxon>
        <taxon>Diphyllobothriidea</taxon>
        <taxon>Diphyllobothriidae</taxon>
        <taxon>Dibothriocephalus</taxon>
    </lineage>
</organism>
<dbReference type="InterPro" id="IPR016137">
    <property type="entry name" value="RGS"/>
</dbReference>
<dbReference type="GO" id="GO:0005737">
    <property type="term" value="C:cytoplasm"/>
    <property type="evidence" value="ECO:0007669"/>
    <property type="project" value="UniProtKB-SubCell"/>
</dbReference>
<feature type="domain" description="RGS" evidence="4">
    <location>
        <begin position="10"/>
        <end position="143"/>
    </location>
</feature>
<evidence type="ECO:0000313" key="5">
    <source>
        <dbReference type="EMBL" id="VDN15040.1"/>
    </source>
</evidence>
<dbReference type="Pfam" id="PF00615">
    <property type="entry name" value="RGS"/>
    <property type="match status" value="1"/>
</dbReference>
<dbReference type="PROSITE" id="PS50132">
    <property type="entry name" value="RGS"/>
    <property type="match status" value="1"/>
</dbReference>
<name>A0A3P7LP21_DIBLA</name>
<proteinExistence type="predicted"/>
<comment type="subcellular location">
    <subcellularLocation>
        <location evidence="1">Cytoplasm</location>
    </subcellularLocation>
</comment>
<accession>A0A3P7LP21</accession>
<dbReference type="InterPro" id="IPR044926">
    <property type="entry name" value="RGS_subdomain_2"/>
</dbReference>
<dbReference type="EMBL" id="UYRU01061215">
    <property type="protein sequence ID" value="VDN15040.1"/>
    <property type="molecule type" value="Genomic_DNA"/>
</dbReference>
<dbReference type="PANTHER" id="PTHR46102:SF2">
    <property type="entry name" value="AXIN"/>
    <property type="match status" value="1"/>
</dbReference>
<dbReference type="AlphaFoldDB" id="A0A3P7LP21"/>
<dbReference type="InterPro" id="IPR043581">
    <property type="entry name" value="Axin-like"/>
</dbReference>
<dbReference type="GO" id="GO:0090090">
    <property type="term" value="P:negative regulation of canonical Wnt signaling pathway"/>
    <property type="evidence" value="ECO:0007669"/>
    <property type="project" value="InterPro"/>
</dbReference>
<keyword evidence="6" id="KW-1185">Reference proteome</keyword>